<dbReference type="CDD" id="cd00009">
    <property type="entry name" value="AAA"/>
    <property type="match status" value="1"/>
</dbReference>
<evidence type="ECO:0000313" key="10">
    <source>
        <dbReference type="Proteomes" id="UP000366872"/>
    </source>
</evidence>
<dbReference type="PRINTS" id="PR01590">
    <property type="entry name" value="HTHFIS"/>
</dbReference>
<dbReference type="InterPro" id="IPR003593">
    <property type="entry name" value="AAA+_ATPase"/>
</dbReference>
<evidence type="ECO:0000313" key="9">
    <source>
        <dbReference type="EMBL" id="VGO17281.1"/>
    </source>
</evidence>
<dbReference type="SUPFAM" id="SSF52540">
    <property type="entry name" value="P-loop containing nucleoside triphosphate hydrolases"/>
    <property type="match status" value="1"/>
</dbReference>
<dbReference type="GO" id="GO:0043565">
    <property type="term" value="F:sequence-specific DNA binding"/>
    <property type="evidence" value="ECO:0007669"/>
    <property type="project" value="InterPro"/>
</dbReference>
<accession>A0A6C2UCX8</accession>
<dbReference type="InterPro" id="IPR027417">
    <property type="entry name" value="P-loop_NTPase"/>
</dbReference>
<dbReference type="SUPFAM" id="SSF46689">
    <property type="entry name" value="Homeodomain-like"/>
    <property type="match status" value="1"/>
</dbReference>
<dbReference type="PANTHER" id="PTHR32071">
    <property type="entry name" value="TRANSCRIPTIONAL REGULATORY PROTEIN"/>
    <property type="match status" value="1"/>
</dbReference>
<sequence>MENGNETSLAGLSVLVVDDEALLRRRLIAHLKNLGAEVAGAETLEAARHKLSDTEFDFLLLDIHLPDGIGLDLIREGTVPESTGVVVMTAQGGVEGAIDSIRLGALDYLVKPFDPGLLPLVMRRARKMRQSSRAAEHERETEDGSGFYFGDSLAPLRERLDKIIAADNRLGIHLPPVLIAGETGSGKSTIARWLHRNGPRADQPMIEVNCSALPESLAESELFGSEKGAFTDARATRQGLFEAAHGGTLFLDEIPSLSSGIQAKVLTAIEDRNIRRIGGTRQIEIDVRVIAATNRDLRVAVESGEFREDLLHRLDLFRLNLPALHERGTDILQLAERMLQQLCKRHRLPLRQITEEGKRRMLAYRWPGNVRELAHELERGLVFDDAAVLDFAHLTGGGGQGASAATDPGDWLNPAYDFTKEEFVMEDAINRLVQLSLKQSGGNASQAARMLGVTRDFIRYRLHGDRKEKP</sequence>
<dbReference type="Pfam" id="PF00158">
    <property type="entry name" value="Sigma54_activat"/>
    <property type="match status" value="1"/>
</dbReference>
<evidence type="ECO:0000259" key="7">
    <source>
        <dbReference type="PROSITE" id="PS50045"/>
    </source>
</evidence>
<keyword evidence="3" id="KW-0805">Transcription regulation</keyword>
<gene>
    <name evidence="9" type="primary">zraR_4</name>
    <name evidence="9" type="ORF">PDESU_05877</name>
</gene>
<dbReference type="Gene3D" id="3.40.50.2300">
    <property type="match status" value="1"/>
</dbReference>
<dbReference type="InterPro" id="IPR009057">
    <property type="entry name" value="Homeodomain-like_sf"/>
</dbReference>
<evidence type="ECO:0000256" key="3">
    <source>
        <dbReference type="ARBA" id="ARBA00023015"/>
    </source>
</evidence>
<feature type="domain" description="Response regulatory" evidence="8">
    <location>
        <begin position="13"/>
        <end position="126"/>
    </location>
</feature>
<evidence type="ECO:0000259" key="8">
    <source>
        <dbReference type="PROSITE" id="PS50110"/>
    </source>
</evidence>
<feature type="domain" description="Sigma-54 factor interaction" evidence="7">
    <location>
        <begin position="176"/>
        <end position="382"/>
    </location>
</feature>
<dbReference type="Pfam" id="PF02954">
    <property type="entry name" value="HTH_8"/>
    <property type="match status" value="1"/>
</dbReference>
<dbReference type="FunFam" id="3.40.50.300:FF:000006">
    <property type="entry name" value="DNA-binding transcriptional regulator NtrC"/>
    <property type="match status" value="1"/>
</dbReference>
<dbReference type="GO" id="GO:0000160">
    <property type="term" value="P:phosphorelay signal transduction system"/>
    <property type="evidence" value="ECO:0007669"/>
    <property type="project" value="InterPro"/>
</dbReference>
<dbReference type="RefSeq" id="WP_168442672.1">
    <property type="nucleotide sequence ID" value="NZ_CAAHFG010000004.1"/>
</dbReference>
<dbReference type="SMART" id="SM00382">
    <property type="entry name" value="AAA"/>
    <property type="match status" value="1"/>
</dbReference>
<dbReference type="PROSITE" id="PS50045">
    <property type="entry name" value="SIGMA54_INTERACT_4"/>
    <property type="match status" value="1"/>
</dbReference>
<dbReference type="InterPro" id="IPR002197">
    <property type="entry name" value="HTH_Fis"/>
</dbReference>
<dbReference type="InterPro" id="IPR011006">
    <property type="entry name" value="CheY-like_superfamily"/>
</dbReference>
<evidence type="ECO:0000256" key="4">
    <source>
        <dbReference type="ARBA" id="ARBA00023125"/>
    </source>
</evidence>
<dbReference type="SMART" id="SM00448">
    <property type="entry name" value="REC"/>
    <property type="match status" value="1"/>
</dbReference>
<dbReference type="GO" id="GO:0005524">
    <property type="term" value="F:ATP binding"/>
    <property type="evidence" value="ECO:0007669"/>
    <property type="project" value="UniProtKB-KW"/>
</dbReference>
<keyword evidence="2" id="KW-0067">ATP-binding</keyword>
<dbReference type="PROSITE" id="PS00675">
    <property type="entry name" value="SIGMA54_INTERACT_1"/>
    <property type="match status" value="1"/>
</dbReference>
<dbReference type="SUPFAM" id="SSF52172">
    <property type="entry name" value="CheY-like"/>
    <property type="match status" value="1"/>
</dbReference>
<proteinExistence type="predicted"/>
<dbReference type="AlphaFoldDB" id="A0A6C2UCX8"/>
<dbReference type="InterPro" id="IPR002078">
    <property type="entry name" value="Sigma_54_int"/>
</dbReference>
<evidence type="ECO:0000256" key="6">
    <source>
        <dbReference type="PROSITE-ProRule" id="PRU00169"/>
    </source>
</evidence>
<dbReference type="Pfam" id="PF25601">
    <property type="entry name" value="AAA_lid_14"/>
    <property type="match status" value="1"/>
</dbReference>
<dbReference type="EMBL" id="CAAHFG010000004">
    <property type="protein sequence ID" value="VGO17281.1"/>
    <property type="molecule type" value="Genomic_DNA"/>
</dbReference>
<protein>
    <submittedName>
        <fullName evidence="9">Transcriptional regulatory protein ZraR</fullName>
    </submittedName>
</protein>
<dbReference type="Gene3D" id="3.40.50.300">
    <property type="entry name" value="P-loop containing nucleotide triphosphate hydrolases"/>
    <property type="match status" value="1"/>
</dbReference>
<evidence type="ECO:0000256" key="1">
    <source>
        <dbReference type="ARBA" id="ARBA00022741"/>
    </source>
</evidence>
<keyword evidence="5" id="KW-0804">Transcription</keyword>
<keyword evidence="10" id="KW-1185">Reference proteome</keyword>
<dbReference type="InterPro" id="IPR025943">
    <property type="entry name" value="Sigma_54_int_dom_ATP-bd_2"/>
</dbReference>
<organism evidence="9 10">
    <name type="scientific">Pontiella desulfatans</name>
    <dbReference type="NCBI Taxonomy" id="2750659"/>
    <lineage>
        <taxon>Bacteria</taxon>
        <taxon>Pseudomonadati</taxon>
        <taxon>Kiritimatiellota</taxon>
        <taxon>Kiritimatiellia</taxon>
        <taxon>Kiritimatiellales</taxon>
        <taxon>Pontiellaceae</taxon>
        <taxon>Pontiella</taxon>
    </lineage>
</organism>
<dbReference type="CDD" id="cd00156">
    <property type="entry name" value="REC"/>
    <property type="match status" value="1"/>
</dbReference>
<keyword evidence="4" id="KW-0238">DNA-binding</keyword>
<dbReference type="PANTHER" id="PTHR32071:SF21">
    <property type="entry name" value="TRANSCRIPTIONAL REGULATORY PROTEIN FLGR"/>
    <property type="match status" value="1"/>
</dbReference>
<dbReference type="InterPro" id="IPR025944">
    <property type="entry name" value="Sigma_54_int_dom_CS"/>
</dbReference>
<keyword evidence="6" id="KW-0597">Phosphoprotein</keyword>
<dbReference type="GO" id="GO:0006355">
    <property type="term" value="P:regulation of DNA-templated transcription"/>
    <property type="evidence" value="ECO:0007669"/>
    <property type="project" value="InterPro"/>
</dbReference>
<dbReference type="InterPro" id="IPR058031">
    <property type="entry name" value="AAA_lid_NorR"/>
</dbReference>
<dbReference type="Pfam" id="PF00072">
    <property type="entry name" value="Response_reg"/>
    <property type="match status" value="1"/>
</dbReference>
<reference evidence="9 10" key="1">
    <citation type="submission" date="2019-04" db="EMBL/GenBank/DDBJ databases">
        <authorList>
            <person name="Van Vliet M D."/>
        </authorList>
    </citation>
    <scope>NUCLEOTIDE SEQUENCE [LARGE SCALE GENOMIC DNA]</scope>
    <source>
        <strain evidence="9 10">F1</strain>
    </source>
</reference>
<keyword evidence="1" id="KW-0547">Nucleotide-binding</keyword>
<dbReference type="InterPro" id="IPR025662">
    <property type="entry name" value="Sigma_54_int_dom_ATP-bd_1"/>
</dbReference>
<dbReference type="InterPro" id="IPR001789">
    <property type="entry name" value="Sig_transdc_resp-reg_receiver"/>
</dbReference>
<evidence type="ECO:0000256" key="5">
    <source>
        <dbReference type="ARBA" id="ARBA00023163"/>
    </source>
</evidence>
<dbReference type="Gene3D" id="1.10.8.60">
    <property type="match status" value="1"/>
</dbReference>
<dbReference type="PROSITE" id="PS00688">
    <property type="entry name" value="SIGMA54_INTERACT_3"/>
    <property type="match status" value="1"/>
</dbReference>
<dbReference type="Proteomes" id="UP000366872">
    <property type="component" value="Unassembled WGS sequence"/>
</dbReference>
<evidence type="ECO:0000256" key="2">
    <source>
        <dbReference type="ARBA" id="ARBA00022840"/>
    </source>
</evidence>
<dbReference type="PROSITE" id="PS00676">
    <property type="entry name" value="SIGMA54_INTERACT_2"/>
    <property type="match status" value="1"/>
</dbReference>
<dbReference type="PROSITE" id="PS50110">
    <property type="entry name" value="RESPONSE_REGULATORY"/>
    <property type="match status" value="1"/>
</dbReference>
<name>A0A6C2UCX8_PONDE</name>
<feature type="modified residue" description="4-aspartylphosphate" evidence="6">
    <location>
        <position position="62"/>
    </location>
</feature>